<dbReference type="EMBL" id="GL883094">
    <property type="protein sequence ID" value="EGG10595.1"/>
    <property type="molecule type" value="Genomic_DNA"/>
</dbReference>
<gene>
    <name evidence="2" type="ORF">MELLADRAFT_93626</name>
</gene>
<feature type="compositionally biased region" description="Acidic residues" evidence="1">
    <location>
        <begin position="154"/>
        <end position="165"/>
    </location>
</feature>
<feature type="region of interest" description="Disordered" evidence="1">
    <location>
        <begin position="578"/>
        <end position="632"/>
    </location>
</feature>
<dbReference type="PANTHER" id="PTHR48125">
    <property type="entry name" value="LP07818P1"/>
    <property type="match status" value="1"/>
</dbReference>
<feature type="region of interest" description="Disordered" evidence="1">
    <location>
        <begin position="259"/>
        <end position="423"/>
    </location>
</feature>
<dbReference type="GeneID" id="18936636"/>
<evidence type="ECO:0000256" key="1">
    <source>
        <dbReference type="SAM" id="MobiDB-lite"/>
    </source>
</evidence>
<dbReference type="VEuPathDB" id="FungiDB:MELLADRAFT_93626"/>
<feature type="region of interest" description="Disordered" evidence="1">
    <location>
        <begin position="1442"/>
        <end position="1487"/>
    </location>
</feature>
<dbReference type="PANTHER" id="PTHR48125:SF12">
    <property type="entry name" value="AT HOOK TRANSCRIPTION FACTOR FAMILY-RELATED"/>
    <property type="match status" value="1"/>
</dbReference>
<feature type="compositionally biased region" description="Pro residues" evidence="1">
    <location>
        <begin position="397"/>
        <end position="419"/>
    </location>
</feature>
<proteinExistence type="predicted"/>
<dbReference type="KEGG" id="mlr:MELLADRAFT_93626"/>
<feature type="region of interest" description="Disordered" evidence="1">
    <location>
        <begin position="755"/>
        <end position="834"/>
    </location>
</feature>
<sequence length="1736" mass="191338">MIPLGTVPRGSPTGQQAVTCRMYCYSTVVSKSRPADPSCNSTYARCGGTPRPGVRAGARPYLADTLLIRNESILFAFIPWILFNRIIHTLWRPIGGDHTLRFTIHSSGPIRIPSRMHPHHGGKRIGPLQPGPTCSAQAASNADSASSSKLSSGEEGEPEEEEAGTQDEQSHKEDKKPILTSTQATLLNGTTYHLDLESFEKTLVHQRDWIAASLEKEKMTNNIFESLRVTGYRIEGVLESIRNGTYRNQKNSLVQVLGIPMEDDPPTSTPAPPLPPPVSQPLFHPEPEDEDNDEEEDTTAEADFRAEPPGADDDYEPPRKQRASQRLATVTSQASQTPIPSTVHTRSPQKKSKPPPAKGGSSVGGKFPKPNPGDGMPSQTPSQTRVNPTRMAKQTSRPPPSKPSPPPARLPSPPPPPANPELHRADAGFRRISNEILDYAQRASWYPPMRTSPSDPFYVLFSTPFKIPPERNPHLSLSHYVKQHWDKTLHYTQLLQNLRSGFDAYHLMFSWLRAVRSLPGWAPLDTLDLYDRLNPLLTALKKGERLLGQTKPPSGISICKSYTGSAMHSPQLSLVLPSATSHADVSADPSPAGHHGVEPSPGDQHFQPPENPPIDGPSLDDAPTDGSPIKLPLELPDMIDKEITAIEALLRQPTHIPVGIATDDFAVFLDHPLWLPTPDDDEEDGTWGLFVKTMDRHLGKDVILKNFRRGAHGFEGLFRRWVTTSRAVNHWPIPSGDLYLQSKFDSMTHFIESQRILPPPPDAADPPTGQPISLPSQLHSTQGSDDVGPTPSSAVVPGSGPPPEPTLTTIGQPCQTDPTPPPSPRITNGSTDAVQATASAAAICDTGLSRNPISKQADQPPSADPAPSLSSSRRPSLEPIREPDAHTIAGSANTPGEPTPPTLDVLITEKTKTPPPSPPKNPAPLPINPPRGIPARGLAVPVNADVRTVVAKASIWAVSDPTIFEVTKKTVRSKTINKVDVPDIYRAALNLLWLRSQGTNPAVLDVEPSPPPAFKILPKSKLRVHTWLNKPPTHTQFVREILAVFSHSSTTKIDQGVKYVLAAVAYCNMENVEISPPAPSTLATCANVKIENGLRAAHHYHQLQLRTSNSVVRECVMAIWDLVNKIYGMLEAIATLRALFRHTEFIFQQPEQQHDKLEQDYASLAKSVGVGQVPPVQFGLLVAFLTSGVKGLLIFPRDPTRFGLCKLAPFLVLVSQLQAKRPIEEPFWKHTQHFLLEIIREALFPLGFRTANATLDDPSSQDEWHPKECSKLDLACAIQRDLAAFLLLQKCPASKGVTHFIKYKYSLPNLNPTSTISFVLPPYPHNPPIPSYSYHNMPTPLGSNATALGPQHILCSCLQLGCSQKRIEYMGKVYQGRLFSQTRYPKHLAEINSLLESTTPLPANRPAPQREPPGFAQYSNFPGPAPVVQVASTSRAVLQPALPPIGAATPMRSNKRARDTEDDESMSGPRQPKAPRQDHGHTQITTSTPRRFLQDPLCMREMFKVAKEHLFHNVGVKACNKSLAKARESVKEQKLTQDPTTSNKVWKEIPLGLPTLLKTLKLEPSVQSKTCCPFCCALSSIQEPLPLNASPVPLCDVPRFTTKASTTLPRKPCQSPLYEKPSGTVQKPMRLFFYQSLRSWLGKMLQYHYFEEGIDAHLNRQQPANDRMDDIWDGTLWKTFQKDSNEDFSWCHAPHMFQPTSNNTIQKREHLHLWYHARSIGTITVGNESFSQTTSH</sequence>
<feature type="compositionally biased region" description="Polar residues" evidence="1">
    <location>
        <begin position="324"/>
        <end position="346"/>
    </location>
</feature>
<feature type="compositionally biased region" description="Low complexity" evidence="1">
    <location>
        <begin position="135"/>
        <end position="153"/>
    </location>
</feature>
<dbReference type="InParanoid" id="F4R9V9"/>
<feature type="compositionally biased region" description="Pro residues" evidence="1">
    <location>
        <begin position="267"/>
        <end position="279"/>
    </location>
</feature>
<feature type="region of interest" description="Disordered" evidence="1">
    <location>
        <begin position="111"/>
        <end position="178"/>
    </location>
</feature>
<feature type="compositionally biased region" description="Low complexity" evidence="1">
    <location>
        <begin position="806"/>
        <end position="817"/>
    </location>
</feature>
<evidence type="ECO:0000313" key="2">
    <source>
        <dbReference type="EMBL" id="EGG10595.1"/>
    </source>
</evidence>
<feature type="compositionally biased region" description="Basic and acidic residues" evidence="1">
    <location>
        <begin position="875"/>
        <end position="885"/>
    </location>
</feature>
<feature type="compositionally biased region" description="Polar residues" evidence="1">
    <location>
        <begin position="377"/>
        <end position="395"/>
    </location>
</feature>
<accession>F4R9V9</accession>
<feature type="compositionally biased region" description="Polar residues" evidence="1">
    <location>
        <begin position="770"/>
        <end position="784"/>
    </location>
</feature>
<dbReference type="RefSeq" id="XP_007406064.1">
    <property type="nucleotide sequence ID" value="XM_007406002.1"/>
</dbReference>
<protein>
    <submittedName>
        <fullName evidence="2">Uncharacterized protein</fullName>
    </submittedName>
</protein>
<keyword evidence="3" id="KW-1185">Reference proteome</keyword>
<feature type="compositionally biased region" description="Basic and acidic residues" evidence="1">
    <location>
        <begin position="168"/>
        <end position="177"/>
    </location>
</feature>
<feature type="compositionally biased region" description="Low complexity" evidence="1">
    <location>
        <begin position="787"/>
        <end position="798"/>
    </location>
</feature>
<organism evidence="3">
    <name type="scientific">Melampsora larici-populina (strain 98AG31 / pathotype 3-4-7)</name>
    <name type="common">Poplar leaf rust fungus</name>
    <dbReference type="NCBI Taxonomy" id="747676"/>
    <lineage>
        <taxon>Eukaryota</taxon>
        <taxon>Fungi</taxon>
        <taxon>Dikarya</taxon>
        <taxon>Basidiomycota</taxon>
        <taxon>Pucciniomycotina</taxon>
        <taxon>Pucciniomycetes</taxon>
        <taxon>Pucciniales</taxon>
        <taxon>Melampsoraceae</taxon>
        <taxon>Melampsora</taxon>
    </lineage>
</organism>
<evidence type="ECO:0000313" key="3">
    <source>
        <dbReference type="Proteomes" id="UP000001072"/>
    </source>
</evidence>
<dbReference type="HOGENOM" id="CLU_239821_0_0_1"/>
<name>F4R9V9_MELLP</name>
<reference evidence="3" key="1">
    <citation type="journal article" date="2011" name="Proc. Natl. Acad. Sci. U.S.A.">
        <title>Obligate biotrophy features unraveled by the genomic analysis of rust fungi.</title>
        <authorList>
            <person name="Duplessis S."/>
            <person name="Cuomo C.A."/>
            <person name="Lin Y.-C."/>
            <person name="Aerts A."/>
            <person name="Tisserant E."/>
            <person name="Veneault-Fourrey C."/>
            <person name="Joly D.L."/>
            <person name="Hacquard S."/>
            <person name="Amselem J."/>
            <person name="Cantarel B.L."/>
            <person name="Chiu R."/>
            <person name="Coutinho P.M."/>
            <person name="Feau N."/>
            <person name="Field M."/>
            <person name="Frey P."/>
            <person name="Gelhaye E."/>
            <person name="Goldberg J."/>
            <person name="Grabherr M.G."/>
            <person name="Kodira C.D."/>
            <person name="Kohler A."/>
            <person name="Kuees U."/>
            <person name="Lindquist E.A."/>
            <person name="Lucas S.M."/>
            <person name="Mago R."/>
            <person name="Mauceli E."/>
            <person name="Morin E."/>
            <person name="Murat C."/>
            <person name="Pangilinan J.L."/>
            <person name="Park R."/>
            <person name="Pearson M."/>
            <person name="Quesneville H."/>
            <person name="Rouhier N."/>
            <person name="Sakthikumar S."/>
            <person name="Salamov A.A."/>
            <person name="Schmutz J."/>
            <person name="Selles B."/>
            <person name="Shapiro H."/>
            <person name="Tanguay P."/>
            <person name="Tuskan G.A."/>
            <person name="Henrissat B."/>
            <person name="Van de Peer Y."/>
            <person name="Rouze P."/>
            <person name="Ellis J.G."/>
            <person name="Dodds P.N."/>
            <person name="Schein J.E."/>
            <person name="Zhong S."/>
            <person name="Hamelin R.C."/>
            <person name="Grigoriev I.V."/>
            <person name="Szabo L.J."/>
            <person name="Martin F."/>
        </authorList>
    </citation>
    <scope>NUCLEOTIDE SEQUENCE [LARGE SCALE GENOMIC DNA]</scope>
    <source>
        <strain evidence="3">98AG31 / pathotype 3-4-7</strain>
    </source>
</reference>
<feature type="compositionally biased region" description="Acidic residues" evidence="1">
    <location>
        <begin position="287"/>
        <end position="300"/>
    </location>
</feature>
<feature type="compositionally biased region" description="Low complexity" evidence="1">
    <location>
        <begin position="856"/>
        <end position="874"/>
    </location>
</feature>
<feature type="compositionally biased region" description="Pro residues" evidence="1">
    <location>
        <begin position="913"/>
        <end position="928"/>
    </location>
</feature>
<dbReference type="Proteomes" id="UP000001072">
    <property type="component" value="Unassembled WGS sequence"/>
</dbReference>
<feature type="region of interest" description="Disordered" evidence="1">
    <location>
        <begin position="1398"/>
        <end position="1420"/>
    </location>
</feature>
<feature type="compositionally biased region" description="Basic residues" evidence="1">
    <location>
        <begin position="114"/>
        <end position="123"/>
    </location>
</feature>
<feature type="region of interest" description="Disordered" evidence="1">
    <location>
        <begin position="850"/>
        <end position="928"/>
    </location>
</feature>